<evidence type="ECO:0000313" key="3">
    <source>
        <dbReference type="Proteomes" id="UP000000702"/>
    </source>
</evidence>
<organism evidence="2 3">
    <name type="scientific">Trypanosoma congolense (strain IL3000)</name>
    <dbReference type="NCBI Taxonomy" id="1068625"/>
    <lineage>
        <taxon>Eukaryota</taxon>
        <taxon>Discoba</taxon>
        <taxon>Euglenozoa</taxon>
        <taxon>Kinetoplastea</taxon>
        <taxon>Metakinetoplastina</taxon>
        <taxon>Trypanosomatida</taxon>
        <taxon>Trypanosomatidae</taxon>
        <taxon>Trypanosoma</taxon>
        <taxon>Nannomonas</taxon>
    </lineage>
</organism>
<feature type="region of interest" description="Disordered" evidence="1">
    <location>
        <begin position="1"/>
        <end position="42"/>
    </location>
</feature>
<keyword evidence="3" id="KW-1185">Reference proteome</keyword>
<dbReference type="VEuPathDB" id="TriTrypDB:TcIL3000_0_39920"/>
<dbReference type="AlphaFoldDB" id="F9W7Q0"/>
<dbReference type="Proteomes" id="UP000000702">
    <property type="component" value="Unassembled WGS sequence"/>
</dbReference>
<evidence type="ECO:0000256" key="1">
    <source>
        <dbReference type="SAM" id="MobiDB-lite"/>
    </source>
</evidence>
<feature type="compositionally biased region" description="Basic residues" evidence="1">
    <location>
        <begin position="383"/>
        <end position="393"/>
    </location>
</feature>
<proteinExistence type="predicted"/>
<protein>
    <submittedName>
        <fullName evidence="2">WGS project CAEQ00000000 data, annotated contig 1639</fullName>
    </submittedName>
</protein>
<accession>F9W7Q0</accession>
<dbReference type="EMBL" id="CAEQ01001063">
    <property type="protein sequence ID" value="CCD13222.1"/>
    <property type="molecule type" value="Genomic_DNA"/>
</dbReference>
<reference evidence="2 3" key="2">
    <citation type="journal article" date="2012" name="Proc. Natl. Acad. Sci. U.S.A.">
        <title>Antigenic diversity is generated by distinct evolutionary mechanisms in African trypanosome species.</title>
        <authorList>
            <person name="Jackson A.P."/>
            <person name="Berry A."/>
            <person name="Aslett M."/>
            <person name="Allison H.C."/>
            <person name="Burton P."/>
            <person name="Vavrova-Anderson J."/>
            <person name="Brown R."/>
            <person name="Browne H."/>
            <person name="Corton N."/>
            <person name="Hauser H."/>
            <person name="Gamble J."/>
            <person name="Gilderthorp R."/>
            <person name="Marcello L."/>
            <person name="McQuillan J."/>
            <person name="Otto T.D."/>
            <person name="Quail M.A."/>
            <person name="Sanders M.J."/>
            <person name="van Tonder A."/>
            <person name="Ginger M.L."/>
            <person name="Field M.C."/>
            <person name="Barry J.D."/>
            <person name="Hertz-Fowler C."/>
            <person name="Berriman M."/>
        </authorList>
    </citation>
    <scope>NUCLEOTIDE SEQUENCE [LARGE SCALE GENOMIC DNA]</scope>
    <source>
        <strain evidence="2 3">IL3000</strain>
    </source>
</reference>
<name>F9W7Q0_TRYCI</name>
<feature type="compositionally biased region" description="Basic residues" evidence="1">
    <location>
        <begin position="418"/>
        <end position="436"/>
    </location>
</feature>
<gene>
    <name evidence="2" type="ORF">TCIL3000_0_39920</name>
</gene>
<reference evidence="3" key="1">
    <citation type="submission" date="2011-07" db="EMBL/GenBank/DDBJ databases">
        <title>Divergent evolution of antigenic variation in African trypanosomes.</title>
        <authorList>
            <person name="Jackson A.P."/>
            <person name="Berry A."/>
            <person name="Allison H.C."/>
            <person name="Burton P."/>
            <person name="Anderson J."/>
            <person name="Aslett M."/>
            <person name="Brown R."/>
            <person name="Corton N."/>
            <person name="Harris D."/>
            <person name="Hauser H."/>
            <person name="Gamble J."/>
            <person name="Gilderthorp R."/>
            <person name="McQuillan J."/>
            <person name="Quail M.A."/>
            <person name="Sanders M."/>
            <person name="Van Tonder A."/>
            <person name="Ginger M.L."/>
            <person name="Donelson J.E."/>
            <person name="Field M.C."/>
            <person name="Barry J.D."/>
            <person name="Berriman M."/>
            <person name="Hertz-Fowler C."/>
        </authorList>
    </citation>
    <scope>NUCLEOTIDE SEQUENCE [LARGE SCALE GENOMIC DNA]</scope>
    <source>
        <strain evidence="3">IL3000</strain>
    </source>
</reference>
<evidence type="ECO:0000313" key="2">
    <source>
        <dbReference type="EMBL" id="CCD13222.1"/>
    </source>
</evidence>
<feature type="compositionally biased region" description="Low complexity" evidence="1">
    <location>
        <begin position="406"/>
        <end position="417"/>
    </location>
</feature>
<comment type="caution">
    <text evidence="2">The sequence shown here is derived from an EMBL/GenBank/DDBJ whole genome shotgun (WGS) entry which is preliminary data.</text>
</comment>
<sequence>MSRASSSTKRSRDGDRMESALVPSTPRPPAQHVDPTDSKSTARVMGEELGGYRRLYSMGQAVRVKHAAQLEAGTNDKRLTQLCVEYPDATEIIRTSDDGLPGRFLRLARDAPSMPLEMPDIPIGTTISQPGQPPRTIWDHDSRREIATKELEARMTNRRILHLHNNRERLRKFECIDTNIEFTQAMQVALRTFAGTLYVLEKFGPAITIEGMIKANGGSWHSHQKWLGRIDEEGNQIEPGKARGRYDHYRVAYQAACYWADHHERTIYALAGPLAKDVQTFSRHDYDEMMSAFVTFHIAIIAKVYAGRKINVTAIRQHYAEGIDDDIQQSIDEHISQYVERQYKRVAYNRRPLVPTLTRTASRTTFLGSGGRHRPLSLESRKGKSRKSRKSRNSRVNPYTSDAGNTPRSRTPSSTQSRQKKGRQHSNAKNQGKSRVRFTGAPPE</sequence>
<feature type="region of interest" description="Disordered" evidence="1">
    <location>
        <begin position="359"/>
        <end position="444"/>
    </location>
</feature>